<dbReference type="Proteomes" id="UP001451303">
    <property type="component" value="Unassembled WGS sequence"/>
</dbReference>
<evidence type="ECO:0000313" key="2">
    <source>
        <dbReference type="Proteomes" id="UP001451303"/>
    </source>
</evidence>
<evidence type="ECO:0000313" key="1">
    <source>
        <dbReference type="EMBL" id="KAL0466655.1"/>
    </source>
</evidence>
<gene>
    <name evidence="1" type="ORF">QR685DRAFT_450435</name>
</gene>
<keyword evidence="2" id="KW-1185">Reference proteome</keyword>
<accession>A0ABR3D1T6</accession>
<dbReference type="EMBL" id="JAVLET010000012">
    <property type="protein sequence ID" value="KAL0466655.1"/>
    <property type="molecule type" value="Genomic_DNA"/>
</dbReference>
<name>A0ABR3D1T6_NEUIN</name>
<protein>
    <submittedName>
        <fullName evidence="1">Uncharacterized protein</fullName>
    </submittedName>
</protein>
<organism evidence="1 2">
    <name type="scientific">Neurospora intermedia</name>
    <dbReference type="NCBI Taxonomy" id="5142"/>
    <lineage>
        <taxon>Eukaryota</taxon>
        <taxon>Fungi</taxon>
        <taxon>Dikarya</taxon>
        <taxon>Ascomycota</taxon>
        <taxon>Pezizomycotina</taxon>
        <taxon>Sordariomycetes</taxon>
        <taxon>Sordariomycetidae</taxon>
        <taxon>Sordariales</taxon>
        <taxon>Sordariaceae</taxon>
        <taxon>Neurospora</taxon>
    </lineage>
</organism>
<sequence>MTIPLIFPNGTISYSSAEIPPIKVWSVYLGHKTRKEEVATYTNSLLKDVTVDPSDYEIDELTMRYQV</sequence>
<proteinExistence type="predicted"/>
<comment type="caution">
    <text evidence="1">The sequence shown here is derived from an EMBL/GenBank/DDBJ whole genome shotgun (WGS) entry which is preliminary data.</text>
</comment>
<reference evidence="1 2" key="1">
    <citation type="submission" date="2023-09" db="EMBL/GenBank/DDBJ databases">
        <title>Multi-omics analysis of a traditional fermented food reveals byproduct-associated fungal strains for waste-to-food upcycling.</title>
        <authorList>
            <consortium name="Lawrence Berkeley National Laboratory"/>
            <person name="Rekdal V.M."/>
            <person name="Villalobos-Escobedo J.M."/>
            <person name="Rodriguez-Valeron N."/>
            <person name="Garcia M.O."/>
            <person name="Vasquez D.P."/>
            <person name="Damayanti I."/>
            <person name="Sorensen P.M."/>
            <person name="Baidoo E.E."/>
            <person name="De Carvalho A.C."/>
            <person name="Riley R."/>
            <person name="Lipzen A."/>
            <person name="He G."/>
            <person name="Yan M."/>
            <person name="Haridas S."/>
            <person name="Daum C."/>
            <person name="Yoshinaga Y."/>
            <person name="Ng V."/>
            <person name="Grigoriev I.V."/>
            <person name="Munk R."/>
            <person name="Nuraida L."/>
            <person name="Wijaya C.H."/>
            <person name="Morales P.-C."/>
            <person name="Keasling J.D."/>
        </authorList>
    </citation>
    <scope>NUCLEOTIDE SEQUENCE [LARGE SCALE GENOMIC DNA]</scope>
    <source>
        <strain evidence="1 2">FGSC 2613</strain>
    </source>
</reference>